<evidence type="ECO:0000313" key="2">
    <source>
        <dbReference type="EMBL" id="QEA38627.1"/>
    </source>
</evidence>
<dbReference type="OrthoDB" id="6717082at2"/>
<dbReference type="Proteomes" id="UP000321272">
    <property type="component" value="Chromosome"/>
</dbReference>
<dbReference type="AlphaFoldDB" id="A0A5B8SRQ2"/>
<name>A0A5B8SRQ2_9GAMM</name>
<protein>
    <recommendedName>
        <fullName evidence="1">DUF7673 domain-containing protein</fullName>
    </recommendedName>
</protein>
<dbReference type="InterPro" id="IPR056090">
    <property type="entry name" value="DUF7673"/>
</dbReference>
<proteinExistence type="predicted"/>
<dbReference type="EMBL" id="CP042382">
    <property type="protein sequence ID" value="QEA38627.1"/>
    <property type="molecule type" value="Genomic_DNA"/>
</dbReference>
<keyword evidence="3" id="KW-1185">Reference proteome</keyword>
<dbReference type="KEGG" id="paur:FGL86_05730"/>
<feature type="domain" description="DUF7673" evidence="1">
    <location>
        <begin position="27"/>
        <end position="107"/>
    </location>
</feature>
<dbReference type="Pfam" id="PF24720">
    <property type="entry name" value="DUF7673"/>
    <property type="match status" value="1"/>
</dbReference>
<accession>A0A5B8SRQ2</accession>
<reference evidence="2 3" key="1">
    <citation type="submission" date="2019-06" db="EMBL/GenBank/DDBJ databases">
        <title>Genome analyses of bacteria isolated from kimchi.</title>
        <authorList>
            <person name="Lee S."/>
            <person name="Ahn S."/>
            <person name="Roh S."/>
        </authorList>
    </citation>
    <scope>NUCLEOTIDE SEQUENCE [LARGE SCALE GENOMIC DNA]</scope>
    <source>
        <strain evidence="2 3">CBA4606</strain>
    </source>
</reference>
<organism evidence="2 3">
    <name type="scientific">Pistricoccus aurantiacus</name>
    <dbReference type="NCBI Taxonomy" id="1883414"/>
    <lineage>
        <taxon>Bacteria</taxon>
        <taxon>Pseudomonadati</taxon>
        <taxon>Pseudomonadota</taxon>
        <taxon>Gammaproteobacteria</taxon>
        <taxon>Oceanospirillales</taxon>
        <taxon>Halomonadaceae</taxon>
        <taxon>Pistricoccus</taxon>
    </lineage>
</organism>
<evidence type="ECO:0000259" key="1">
    <source>
        <dbReference type="Pfam" id="PF24720"/>
    </source>
</evidence>
<evidence type="ECO:0000313" key="3">
    <source>
        <dbReference type="Proteomes" id="UP000321272"/>
    </source>
</evidence>
<gene>
    <name evidence="2" type="ORF">FGL86_05730</name>
</gene>
<sequence>MKDLSIRLAELAAQRESKDEGFAQRLESLNRLVEVAQNHSGQSHHCRRILLAVYNSDEWPLDLTRLRCLDADLQRAALGVIEWAVYTSRELHEYLPEGDAIMKRFWAIERE</sequence>
<dbReference type="RefSeq" id="WP_147183689.1">
    <property type="nucleotide sequence ID" value="NZ_CP042382.1"/>
</dbReference>